<comment type="caution">
    <text evidence="1">The sequence shown here is derived from an EMBL/GenBank/DDBJ whole genome shotgun (WGS) entry which is preliminary data.</text>
</comment>
<name>A0ABU3XHF3_9BACI</name>
<evidence type="ECO:0000313" key="2">
    <source>
        <dbReference type="Proteomes" id="UP001287282"/>
    </source>
</evidence>
<evidence type="ECO:0000313" key="1">
    <source>
        <dbReference type="EMBL" id="MDV2687310.1"/>
    </source>
</evidence>
<feature type="non-terminal residue" evidence="1">
    <location>
        <position position="86"/>
    </location>
</feature>
<protein>
    <submittedName>
        <fullName evidence="1">Uncharacterized protein</fullName>
    </submittedName>
</protein>
<keyword evidence="2" id="KW-1185">Reference proteome</keyword>
<gene>
    <name evidence="1" type="ORF">RYX56_23465</name>
</gene>
<reference evidence="1 2" key="1">
    <citation type="submission" date="2023-10" db="EMBL/GenBank/DDBJ databases">
        <title>Screening of Alkalihalobacillus lindianensis BZ-TG-R113 and Its Alleviation of Salt Stress on Rapeseed Growth.</title>
        <authorList>
            <person name="Zhao B."/>
            <person name="Guo T."/>
        </authorList>
    </citation>
    <scope>NUCLEOTIDE SEQUENCE [LARGE SCALE GENOMIC DNA]</scope>
    <source>
        <strain evidence="1 2">BZ-TG-R113</strain>
    </source>
</reference>
<accession>A0ABU3XHF3</accession>
<dbReference type="Proteomes" id="UP001287282">
    <property type="component" value="Unassembled WGS sequence"/>
</dbReference>
<dbReference type="RefSeq" id="WP_317124271.1">
    <property type="nucleotide sequence ID" value="NZ_JAWJBA010000570.1"/>
</dbReference>
<sequence length="86" mass="9228">NNKGTYLVTKDNSNIAADNSGIVMIEKQAPEAAINIKSDGKVQSNGGNQYNGDVTFEVTARDIDSGVNTVQFAVNGTEYNSYDYSD</sequence>
<feature type="non-terminal residue" evidence="1">
    <location>
        <position position="1"/>
    </location>
</feature>
<dbReference type="EMBL" id="JAWJBA010000570">
    <property type="protein sequence ID" value="MDV2687310.1"/>
    <property type="molecule type" value="Genomic_DNA"/>
</dbReference>
<organism evidence="1 2">
    <name type="scientific">Alkalihalophilus lindianensis</name>
    <dbReference type="NCBI Taxonomy" id="1630542"/>
    <lineage>
        <taxon>Bacteria</taxon>
        <taxon>Bacillati</taxon>
        <taxon>Bacillota</taxon>
        <taxon>Bacilli</taxon>
        <taxon>Bacillales</taxon>
        <taxon>Bacillaceae</taxon>
        <taxon>Alkalihalophilus</taxon>
    </lineage>
</organism>
<proteinExistence type="predicted"/>